<dbReference type="VEuPathDB" id="VectorBase:SSCA008515"/>
<evidence type="ECO:0000256" key="2">
    <source>
        <dbReference type="ARBA" id="ARBA00023157"/>
    </source>
</evidence>
<keyword evidence="1" id="KW-0646">Protease inhibitor</keyword>
<keyword evidence="2" id="KW-1015">Disulfide bond</keyword>
<dbReference type="PANTHER" id="PTHR23259:SF76">
    <property type="entry name" value="TIL DOMAIN-CONTAINING PROTEIN"/>
    <property type="match status" value="1"/>
</dbReference>
<protein>
    <submittedName>
        <fullName evidence="6">Cysteine rich trypsin inhibitor-like protein 10</fullName>
    </submittedName>
</protein>
<feature type="domain" description="TIL" evidence="5">
    <location>
        <begin position="39"/>
        <end position="96"/>
    </location>
</feature>
<dbReference type="Pfam" id="PF01826">
    <property type="entry name" value="TIL"/>
    <property type="match status" value="2"/>
</dbReference>
<feature type="domain" description="TIL" evidence="5">
    <location>
        <begin position="103"/>
        <end position="160"/>
    </location>
</feature>
<dbReference type="InterPro" id="IPR002919">
    <property type="entry name" value="TIL_dom"/>
</dbReference>
<reference evidence="6 7" key="1">
    <citation type="journal article" date="2015" name="Parasit. Vectors">
        <title>Draft genome of the scabies mite.</title>
        <authorList>
            <person name="Rider S.D.Jr."/>
            <person name="Morgan M.S."/>
            <person name="Arlian L.G."/>
        </authorList>
    </citation>
    <scope>NUCLEOTIDE SEQUENCE [LARGE SCALE GENOMIC DNA]</scope>
    <source>
        <strain evidence="6">Arlian Lab</strain>
    </source>
</reference>
<dbReference type="GO" id="GO:0030414">
    <property type="term" value="F:peptidase inhibitor activity"/>
    <property type="evidence" value="ECO:0007669"/>
    <property type="project" value="UniProtKB-KW"/>
</dbReference>
<dbReference type="CDD" id="cd19941">
    <property type="entry name" value="TIL"/>
    <property type="match status" value="2"/>
</dbReference>
<name>A0A132AJB3_SARSC</name>
<comment type="caution">
    <text evidence="6">The sequence shown here is derived from an EMBL/GenBank/DDBJ whole genome shotgun (WGS) entry which is preliminary data.</text>
</comment>
<evidence type="ECO:0000313" key="6">
    <source>
        <dbReference type="EMBL" id="KPM11023.1"/>
    </source>
</evidence>
<dbReference type="AlphaFoldDB" id="A0A132AJB3"/>
<feature type="compositionally biased region" description="Basic residues" evidence="3">
    <location>
        <begin position="156"/>
        <end position="200"/>
    </location>
</feature>
<dbReference type="OrthoDB" id="6502359at2759"/>
<gene>
    <name evidence="6" type="ORF">QR98_0095890</name>
</gene>
<evidence type="ECO:0000256" key="4">
    <source>
        <dbReference type="SAM" id="SignalP"/>
    </source>
</evidence>
<proteinExistence type="predicted"/>
<dbReference type="SUPFAM" id="SSF57567">
    <property type="entry name" value="Serine protease inhibitors"/>
    <property type="match status" value="2"/>
</dbReference>
<evidence type="ECO:0000256" key="3">
    <source>
        <dbReference type="SAM" id="MobiDB-lite"/>
    </source>
</evidence>
<feature type="region of interest" description="Disordered" evidence="3">
    <location>
        <begin position="154"/>
        <end position="200"/>
    </location>
</feature>
<accession>A0A132AJB3</accession>
<dbReference type="EMBL" id="JXLN01016266">
    <property type="protein sequence ID" value="KPM11023.1"/>
    <property type="molecule type" value="Genomic_DNA"/>
</dbReference>
<dbReference type="PANTHER" id="PTHR23259">
    <property type="entry name" value="RIDDLE"/>
    <property type="match status" value="1"/>
</dbReference>
<organism evidence="6 7">
    <name type="scientific">Sarcoptes scabiei</name>
    <name type="common">Itch mite</name>
    <name type="synonym">Acarus scabiei</name>
    <dbReference type="NCBI Taxonomy" id="52283"/>
    <lineage>
        <taxon>Eukaryota</taxon>
        <taxon>Metazoa</taxon>
        <taxon>Ecdysozoa</taxon>
        <taxon>Arthropoda</taxon>
        <taxon>Chelicerata</taxon>
        <taxon>Arachnida</taxon>
        <taxon>Acari</taxon>
        <taxon>Acariformes</taxon>
        <taxon>Sarcoptiformes</taxon>
        <taxon>Astigmata</taxon>
        <taxon>Psoroptidia</taxon>
        <taxon>Sarcoptoidea</taxon>
        <taxon>Sarcoptidae</taxon>
        <taxon>Sarcoptinae</taxon>
        <taxon>Sarcoptes</taxon>
    </lineage>
</organism>
<sequence length="200" mass="22471">MLRQLLLLCLVAIVIDQALIVSANAPKSKNLKRPHHPHCPPHSHWAPCGRSCPRTCARPHGPLKCPLSCKPGCKCDRGYVRKGSDGNGPCVRRRHCKRPHHRCPKHSHWAPCGRSCPRTCARPHGPLKCPLSCKPGCKCDRGYVRKGSNGGGPCVRRNRCKNHHKKHPKKKGHKKGPKKHHKKGPKKNHKKDHKKSHKKD</sequence>
<dbReference type="Gene3D" id="2.10.25.10">
    <property type="entry name" value="Laminin"/>
    <property type="match status" value="2"/>
</dbReference>
<feature type="signal peptide" evidence="4">
    <location>
        <begin position="1"/>
        <end position="23"/>
    </location>
</feature>
<evidence type="ECO:0000259" key="5">
    <source>
        <dbReference type="Pfam" id="PF01826"/>
    </source>
</evidence>
<evidence type="ECO:0000313" key="7">
    <source>
        <dbReference type="Proteomes" id="UP000616769"/>
    </source>
</evidence>
<dbReference type="InterPro" id="IPR051368">
    <property type="entry name" value="SerProtInhib-TIL_Domain"/>
</dbReference>
<feature type="chain" id="PRO_5010784570" evidence="4">
    <location>
        <begin position="24"/>
        <end position="200"/>
    </location>
</feature>
<keyword evidence="4" id="KW-0732">Signal</keyword>
<dbReference type="Proteomes" id="UP000616769">
    <property type="component" value="Unassembled WGS sequence"/>
</dbReference>
<dbReference type="InterPro" id="IPR036084">
    <property type="entry name" value="Ser_inhib-like_sf"/>
</dbReference>
<evidence type="ECO:0000256" key="1">
    <source>
        <dbReference type="ARBA" id="ARBA00022690"/>
    </source>
</evidence>